<evidence type="ECO:0008006" key="5">
    <source>
        <dbReference type="Google" id="ProtNLM"/>
    </source>
</evidence>
<feature type="transmembrane region" description="Helical" evidence="1">
    <location>
        <begin position="53"/>
        <end position="72"/>
    </location>
</feature>
<dbReference type="RefSeq" id="WP_326592878.1">
    <property type="nucleotide sequence ID" value="NZ_CP109114.1"/>
</dbReference>
<evidence type="ECO:0000256" key="1">
    <source>
        <dbReference type="SAM" id="Phobius"/>
    </source>
</evidence>
<keyword evidence="1" id="KW-0472">Membrane</keyword>
<dbReference type="EMBL" id="CP109114">
    <property type="protein sequence ID" value="WSC14890.1"/>
    <property type="molecule type" value="Genomic_DNA"/>
</dbReference>
<name>A0ABZ1G4R9_9ACTN</name>
<evidence type="ECO:0000313" key="4">
    <source>
        <dbReference type="Proteomes" id="UP001330827"/>
    </source>
</evidence>
<protein>
    <recommendedName>
        <fullName evidence="5">Tryptophan-associated transmembrane protein</fullName>
    </recommendedName>
</protein>
<feature type="transmembrane region" description="Helical" evidence="1">
    <location>
        <begin position="79"/>
        <end position="100"/>
    </location>
</feature>
<organism evidence="3 4">
    <name type="scientific">Streptomyces brevispora</name>
    <dbReference type="NCBI Taxonomy" id="887462"/>
    <lineage>
        <taxon>Bacteria</taxon>
        <taxon>Bacillati</taxon>
        <taxon>Actinomycetota</taxon>
        <taxon>Actinomycetes</taxon>
        <taxon>Kitasatosporales</taxon>
        <taxon>Streptomycetaceae</taxon>
        <taxon>Streptomyces</taxon>
    </lineage>
</organism>
<keyword evidence="1" id="KW-0812">Transmembrane</keyword>
<dbReference type="EMBL" id="CP109114">
    <property type="protein sequence ID" value="WSC14373.1"/>
    <property type="molecule type" value="Genomic_DNA"/>
</dbReference>
<keyword evidence="1" id="KW-1133">Transmembrane helix</keyword>
<reference evidence="3 4" key="1">
    <citation type="submission" date="2022-10" db="EMBL/GenBank/DDBJ databases">
        <title>The complete genomes of actinobacterial strains from the NBC collection.</title>
        <authorList>
            <person name="Joergensen T.S."/>
            <person name="Alvarez Arevalo M."/>
            <person name="Sterndorff E.B."/>
            <person name="Faurdal D."/>
            <person name="Vuksanovic O."/>
            <person name="Mourched A.-S."/>
            <person name="Charusanti P."/>
            <person name="Shaw S."/>
            <person name="Blin K."/>
            <person name="Weber T."/>
        </authorList>
    </citation>
    <scope>NUCLEOTIDE SEQUENCE [LARGE SCALE GENOMIC DNA]</scope>
    <source>
        <strain evidence="3 4">NBC 01769</strain>
    </source>
</reference>
<proteinExistence type="predicted"/>
<accession>A0ABZ1G4R9</accession>
<gene>
    <name evidence="2" type="ORF">OIE64_16985</name>
    <name evidence="3" type="ORF">OIE64_19995</name>
</gene>
<sequence length="142" mass="14574">MPAAARSISRRRGVLVTLGAGWVGYGALGILINPRQGTTELLSDITRWVPMTVLGWLWVAAGAVGIVAGLVVSCPRIQAAGYAALAALAGLWAAAFTIAIPGAPTAAGSACIWVSIAVAVVWVAGMDDPLPAHMRKGRSTWT</sequence>
<evidence type="ECO:0000313" key="3">
    <source>
        <dbReference type="EMBL" id="WSC14890.1"/>
    </source>
</evidence>
<keyword evidence="4" id="KW-1185">Reference proteome</keyword>
<evidence type="ECO:0000313" key="2">
    <source>
        <dbReference type="EMBL" id="WSC14373.1"/>
    </source>
</evidence>
<dbReference type="Proteomes" id="UP001330827">
    <property type="component" value="Chromosome"/>
</dbReference>
<feature type="transmembrane region" description="Helical" evidence="1">
    <location>
        <begin position="106"/>
        <end position="126"/>
    </location>
</feature>
<feature type="transmembrane region" description="Helical" evidence="1">
    <location>
        <begin position="12"/>
        <end position="33"/>
    </location>
</feature>